<dbReference type="PANTHER" id="PTHR33973:SF4">
    <property type="entry name" value="OS07G0153300 PROTEIN"/>
    <property type="match status" value="1"/>
</dbReference>
<dbReference type="EMBL" id="MLIK01000019">
    <property type="protein sequence ID" value="OHU22416.1"/>
    <property type="molecule type" value="Genomic_DNA"/>
</dbReference>
<organism evidence="1 2">
    <name type="scientific">Mycobacteroides franklinii</name>
    <dbReference type="NCBI Taxonomy" id="948102"/>
    <lineage>
        <taxon>Bacteria</taxon>
        <taxon>Bacillati</taxon>
        <taxon>Actinomycetota</taxon>
        <taxon>Actinomycetes</taxon>
        <taxon>Mycobacteriales</taxon>
        <taxon>Mycobacteriaceae</taxon>
        <taxon>Mycobacteroides</taxon>
    </lineage>
</organism>
<dbReference type="PANTHER" id="PTHR33973">
    <property type="entry name" value="OS07G0153300 PROTEIN"/>
    <property type="match status" value="1"/>
</dbReference>
<evidence type="ECO:0008006" key="3">
    <source>
        <dbReference type="Google" id="ProtNLM"/>
    </source>
</evidence>
<comment type="caution">
    <text evidence="1">The sequence shown here is derived from an EMBL/GenBank/DDBJ whole genome shotgun (WGS) entry which is preliminary data.</text>
</comment>
<protein>
    <recommendedName>
        <fullName evidence="3">DUF1365 domain-containing protein</fullName>
    </recommendedName>
</protein>
<sequence length="245" mass="27736">MNSATMVPCLYRTRIIHVRRSPVTHRFAYRGYCWYIDIDKPPRLPFGLRTFANFQARDHLQGDVDDTLRQRVDRFLASHGVGLGGGTVTALLQARVLGYVFNPLSLYWCHDRQGDLAHIIAEVHNTYGGRHAYLLPPTANSTVDKQLYVSPFNGVDGRYRVRAARPGKTLNISISLQRSGQRPFFAAVRGTRRRARVGELLWLQAVAPLAPLMGALAIRKEGIRLWLKGLPVVERTSAHERERRA</sequence>
<name>A0A1S1L9B2_9MYCO</name>
<dbReference type="AlphaFoldDB" id="A0A1S1L9B2"/>
<dbReference type="InterPro" id="IPR010775">
    <property type="entry name" value="DUF1365"/>
</dbReference>
<evidence type="ECO:0000313" key="1">
    <source>
        <dbReference type="EMBL" id="OHU22416.1"/>
    </source>
</evidence>
<dbReference type="GeneID" id="57168776"/>
<dbReference type="RefSeq" id="WP_070938856.1">
    <property type="nucleotide sequence ID" value="NZ_MLIK01000019.1"/>
</dbReference>
<dbReference type="OrthoDB" id="9778801at2"/>
<dbReference type="Proteomes" id="UP000179616">
    <property type="component" value="Unassembled WGS sequence"/>
</dbReference>
<dbReference type="Pfam" id="PF07103">
    <property type="entry name" value="DUF1365"/>
    <property type="match status" value="1"/>
</dbReference>
<accession>A0A1S1L9B2</accession>
<evidence type="ECO:0000313" key="2">
    <source>
        <dbReference type="Proteomes" id="UP000179616"/>
    </source>
</evidence>
<gene>
    <name evidence="1" type="ORF">BKG76_18355</name>
</gene>
<proteinExistence type="predicted"/>
<dbReference type="STRING" id="948102.BKG76_18355"/>
<reference evidence="1 2" key="1">
    <citation type="submission" date="2016-10" db="EMBL/GenBank/DDBJ databases">
        <title>Evaluation of Human, Veterinary and Environmental Mycobacterium chelonae Isolates by Core Genome Phylogenomic Analysis, Targeted Gene Comparison, and Anti-microbial Susceptibility Patterns: A Tale of Mistaken Identities.</title>
        <authorList>
            <person name="Fogelson S.B."/>
            <person name="Camus A.C."/>
            <person name="Lorenz W."/>
            <person name="Vasireddy R."/>
            <person name="Vasireddy S."/>
            <person name="Smith T."/>
            <person name="Brown-Elliott B.A."/>
            <person name="Wallace R.J.Jr."/>
            <person name="Hasan N.A."/>
            <person name="Reischl U."/>
            <person name="Sanchez S."/>
        </authorList>
    </citation>
    <scope>NUCLEOTIDE SEQUENCE [LARGE SCALE GENOMIC DNA]</scope>
    <source>
        <strain evidence="1 2">1559</strain>
    </source>
</reference>